<evidence type="ECO:0000313" key="3">
    <source>
        <dbReference type="Proteomes" id="UP000315750"/>
    </source>
</evidence>
<evidence type="ECO:0000256" key="1">
    <source>
        <dbReference type="SAM" id="SignalP"/>
    </source>
</evidence>
<dbReference type="KEGG" id="amuc:Pan181_07730"/>
<proteinExistence type="predicted"/>
<accession>A0A518AIR0</accession>
<dbReference type="Proteomes" id="UP000315750">
    <property type="component" value="Chromosome"/>
</dbReference>
<reference evidence="2 3" key="1">
    <citation type="submission" date="2019-02" db="EMBL/GenBank/DDBJ databases">
        <title>Deep-cultivation of Planctomycetes and their phenomic and genomic characterization uncovers novel biology.</title>
        <authorList>
            <person name="Wiegand S."/>
            <person name="Jogler M."/>
            <person name="Boedeker C."/>
            <person name="Pinto D."/>
            <person name="Vollmers J."/>
            <person name="Rivas-Marin E."/>
            <person name="Kohn T."/>
            <person name="Peeters S.H."/>
            <person name="Heuer A."/>
            <person name="Rast P."/>
            <person name="Oberbeckmann S."/>
            <person name="Bunk B."/>
            <person name="Jeske O."/>
            <person name="Meyerdierks A."/>
            <person name="Storesund J.E."/>
            <person name="Kallscheuer N."/>
            <person name="Luecker S."/>
            <person name="Lage O.M."/>
            <person name="Pohl T."/>
            <person name="Merkel B.J."/>
            <person name="Hornburger P."/>
            <person name="Mueller R.-W."/>
            <person name="Bruemmer F."/>
            <person name="Labrenz M."/>
            <person name="Spormann A.M."/>
            <person name="Op den Camp H."/>
            <person name="Overmann J."/>
            <person name="Amann R."/>
            <person name="Jetten M.S.M."/>
            <person name="Mascher T."/>
            <person name="Medema M.H."/>
            <person name="Devos D.P."/>
            <person name="Kaster A.-K."/>
            <person name="Ovreas L."/>
            <person name="Rohde M."/>
            <person name="Galperin M.Y."/>
            <person name="Jogler C."/>
        </authorList>
    </citation>
    <scope>NUCLEOTIDE SEQUENCE [LARGE SCALE GENOMIC DNA]</scope>
    <source>
        <strain evidence="2 3">Pan181</strain>
    </source>
</reference>
<gene>
    <name evidence="2" type="ORF">Pan181_07730</name>
</gene>
<protein>
    <recommendedName>
        <fullName evidence="4">DUF885 domain-containing protein</fullName>
    </recommendedName>
</protein>
<dbReference type="EMBL" id="CP036278">
    <property type="protein sequence ID" value="QDU54590.1"/>
    <property type="molecule type" value="Genomic_DNA"/>
</dbReference>
<evidence type="ECO:0000313" key="2">
    <source>
        <dbReference type="EMBL" id="QDU54590.1"/>
    </source>
</evidence>
<dbReference type="RefSeq" id="WP_145245550.1">
    <property type="nucleotide sequence ID" value="NZ_CP036278.1"/>
</dbReference>
<dbReference type="InterPro" id="IPR010281">
    <property type="entry name" value="DUF885"/>
</dbReference>
<name>A0A518AIR0_9BACT</name>
<dbReference type="OrthoDB" id="9760040at2"/>
<dbReference type="PANTHER" id="PTHR33361">
    <property type="entry name" value="GLR0591 PROTEIN"/>
    <property type="match status" value="1"/>
</dbReference>
<evidence type="ECO:0008006" key="4">
    <source>
        <dbReference type="Google" id="ProtNLM"/>
    </source>
</evidence>
<dbReference type="PANTHER" id="PTHR33361:SF2">
    <property type="entry name" value="DUF885 DOMAIN-CONTAINING PROTEIN"/>
    <property type="match status" value="1"/>
</dbReference>
<keyword evidence="3" id="KW-1185">Reference proteome</keyword>
<keyword evidence="1" id="KW-0732">Signal</keyword>
<dbReference type="Pfam" id="PF05960">
    <property type="entry name" value="DUF885"/>
    <property type="match status" value="1"/>
</dbReference>
<sequence precursor="true">MFAPRLCHLGVFFVMMLSANVSLGDDPATQLQTLIDEVWNDRLEESPMMATYVGDHRANDRLDSVRPEDFARRAEKASAFLERLEAIDRSALESGDRANQLMLRRELKESLAEYRFKSYLMPINNRSGFHIEFPDMRNLIPLETTKDFENYIARLEDFSRYTDENIALMREGIRLGYTMPAIIMEGSQESVSAHVVSDPTQSLMYEPFAELPSTVPASEHERLQQAAKQAIATSIVPAYKRLLEFMNTEYLPNCRENIAARMLPDGAEYYRYCVGKFTTLDELTPEQVHAQGLAEVARIRKEMEAVVRQTGFEGSLAEFIEHLRNEPKFYAETPKELLKECGLVCKRIDGELPKLFSRLPRTPYGLKPIPDYIAPKTTAAYYQPLAGDGTRAGVYYLNTYDLPSRPLYMLEALTLHEAVPGHHLQIGLQYELDNLPEFRKFSNFTVFVEGWALYAERLGLEVGFYEDPYSDFGRLSMEIWRACRLVVDTGMHYQGWTRQQAIDYMSENTGLSMLDIRSEVDRYIGWPGQALAYKIGELRITALRKEAEEQLQEKFDIRGFHAVVLESGAVPLDVLEENVGNWIEQEKLEAK</sequence>
<feature type="chain" id="PRO_5021873513" description="DUF885 domain-containing protein" evidence="1">
    <location>
        <begin position="24"/>
        <end position="591"/>
    </location>
</feature>
<dbReference type="AlphaFoldDB" id="A0A518AIR0"/>
<feature type="signal peptide" evidence="1">
    <location>
        <begin position="1"/>
        <end position="23"/>
    </location>
</feature>
<organism evidence="2 3">
    <name type="scientific">Aeoliella mucimassa</name>
    <dbReference type="NCBI Taxonomy" id="2527972"/>
    <lineage>
        <taxon>Bacteria</taxon>
        <taxon>Pseudomonadati</taxon>
        <taxon>Planctomycetota</taxon>
        <taxon>Planctomycetia</taxon>
        <taxon>Pirellulales</taxon>
        <taxon>Lacipirellulaceae</taxon>
        <taxon>Aeoliella</taxon>
    </lineage>
</organism>